<dbReference type="SUPFAM" id="SSF53335">
    <property type="entry name" value="S-adenosyl-L-methionine-dependent methyltransferases"/>
    <property type="match status" value="1"/>
</dbReference>
<proteinExistence type="predicted"/>
<reference evidence="2" key="1">
    <citation type="submission" date="2020-09" db="EMBL/GenBank/DDBJ databases">
        <authorList>
            <person name="Kim M.K."/>
        </authorList>
    </citation>
    <scope>NUCLEOTIDE SEQUENCE</scope>
    <source>
        <strain evidence="2">BT702</strain>
    </source>
</reference>
<evidence type="ECO:0000259" key="1">
    <source>
        <dbReference type="Pfam" id="PF13649"/>
    </source>
</evidence>
<dbReference type="PANTHER" id="PTHR43667">
    <property type="entry name" value="CYCLOPROPANE-FATTY-ACYL-PHOSPHOLIPID SYNTHASE"/>
    <property type="match status" value="1"/>
</dbReference>
<dbReference type="Proteomes" id="UP000598820">
    <property type="component" value="Unassembled WGS sequence"/>
</dbReference>
<keyword evidence="2" id="KW-0808">Transferase</keyword>
<keyword evidence="2" id="KW-0489">Methyltransferase</keyword>
<comment type="caution">
    <text evidence="2">The sequence shown here is derived from an EMBL/GenBank/DDBJ whole genome shotgun (WGS) entry which is preliminary data.</text>
</comment>
<dbReference type="AlphaFoldDB" id="A0A926Y3N7"/>
<organism evidence="2 3">
    <name type="scientific">Spirosoma profusum</name>
    <dbReference type="NCBI Taxonomy" id="2771354"/>
    <lineage>
        <taxon>Bacteria</taxon>
        <taxon>Pseudomonadati</taxon>
        <taxon>Bacteroidota</taxon>
        <taxon>Cytophagia</taxon>
        <taxon>Cytophagales</taxon>
        <taxon>Cytophagaceae</taxon>
        <taxon>Spirosoma</taxon>
    </lineage>
</organism>
<dbReference type="GO" id="GO:0008168">
    <property type="term" value="F:methyltransferase activity"/>
    <property type="evidence" value="ECO:0007669"/>
    <property type="project" value="UniProtKB-KW"/>
</dbReference>
<sequence>MITTIKDQWYETFFSGLNCELWERAVTPEWTKQEADFVISVLNVEPGATLLDIPCGFGRHTVELAKRGFSLTGIDISAEFLQTLRERINTEQLPIQVIHGNILTTTINDSFDGAYCLGNSFGYVDYDGMDMFVEKVANALKTGARFVINSGVVAESILVNFPKTNRYVLGDLTMDIHNEYVVGESYMATELTYTKPDRSEVHHFKHYVYTLSEIKRLLARHGLQTIAVYKSIEKLPYQLGDQQMYLVSEKS</sequence>
<protein>
    <submittedName>
        <fullName evidence="2">Methyltransferase domain-containing protein</fullName>
    </submittedName>
</protein>
<evidence type="ECO:0000313" key="3">
    <source>
        <dbReference type="Proteomes" id="UP000598820"/>
    </source>
</evidence>
<dbReference type="CDD" id="cd02440">
    <property type="entry name" value="AdoMet_MTases"/>
    <property type="match status" value="1"/>
</dbReference>
<name>A0A926Y3N7_9BACT</name>
<dbReference type="InterPro" id="IPR050723">
    <property type="entry name" value="CFA/CMAS"/>
</dbReference>
<dbReference type="Gene3D" id="3.40.50.150">
    <property type="entry name" value="Vaccinia Virus protein VP39"/>
    <property type="match status" value="1"/>
</dbReference>
<dbReference type="PANTHER" id="PTHR43667:SF2">
    <property type="entry name" value="FATTY ACID C-METHYL TRANSFERASE"/>
    <property type="match status" value="1"/>
</dbReference>
<dbReference type="Pfam" id="PF13649">
    <property type="entry name" value="Methyltransf_25"/>
    <property type="match status" value="1"/>
</dbReference>
<dbReference type="RefSeq" id="WP_190887864.1">
    <property type="nucleotide sequence ID" value="NZ_JACWZY010000012.1"/>
</dbReference>
<gene>
    <name evidence="2" type="ORF">IC229_15255</name>
</gene>
<dbReference type="EMBL" id="JACWZY010000012">
    <property type="protein sequence ID" value="MBD2702006.1"/>
    <property type="molecule type" value="Genomic_DNA"/>
</dbReference>
<dbReference type="InterPro" id="IPR041698">
    <property type="entry name" value="Methyltransf_25"/>
</dbReference>
<dbReference type="Gene3D" id="2.20.25.110">
    <property type="entry name" value="S-adenosyl-L-methionine-dependent methyltransferases"/>
    <property type="match status" value="1"/>
</dbReference>
<dbReference type="GO" id="GO:0032259">
    <property type="term" value="P:methylation"/>
    <property type="evidence" value="ECO:0007669"/>
    <property type="project" value="UniProtKB-KW"/>
</dbReference>
<keyword evidence="3" id="KW-1185">Reference proteome</keyword>
<feature type="domain" description="Methyltransferase" evidence="1">
    <location>
        <begin position="51"/>
        <end position="143"/>
    </location>
</feature>
<dbReference type="InterPro" id="IPR029063">
    <property type="entry name" value="SAM-dependent_MTases_sf"/>
</dbReference>
<evidence type="ECO:0000313" key="2">
    <source>
        <dbReference type="EMBL" id="MBD2702006.1"/>
    </source>
</evidence>
<accession>A0A926Y3N7</accession>